<keyword evidence="2" id="KW-1185">Reference proteome</keyword>
<dbReference type="SUPFAM" id="SSF56059">
    <property type="entry name" value="Glutathione synthetase ATP-binding domain-like"/>
    <property type="match status" value="1"/>
</dbReference>
<reference evidence="1 2" key="1">
    <citation type="journal article" date="2018" name="Science">
        <title>The opium poppy genome and morphinan production.</title>
        <authorList>
            <person name="Guo L."/>
            <person name="Winzer T."/>
            <person name="Yang X."/>
            <person name="Li Y."/>
            <person name="Ning Z."/>
            <person name="He Z."/>
            <person name="Teodor R."/>
            <person name="Lu Y."/>
            <person name="Bowser T.A."/>
            <person name="Graham I.A."/>
            <person name="Ye K."/>
        </authorList>
    </citation>
    <scope>NUCLEOTIDE SEQUENCE [LARGE SCALE GENOMIC DNA]</scope>
    <source>
        <strain evidence="2">cv. HN1</strain>
        <tissue evidence="1">Leaves</tissue>
    </source>
</reference>
<dbReference type="GO" id="GO:0005524">
    <property type="term" value="F:ATP binding"/>
    <property type="evidence" value="ECO:0007669"/>
    <property type="project" value="InterPro"/>
</dbReference>
<dbReference type="STRING" id="3469.A0A4Y7KFZ3"/>
<dbReference type="InterPro" id="IPR013815">
    <property type="entry name" value="ATP_grasp_subdomain_1"/>
</dbReference>
<evidence type="ECO:0000313" key="2">
    <source>
        <dbReference type="Proteomes" id="UP000316621"/>
    </source>
</evidence>
<proteinExistence type="predicted"/>
<name>A0A4Y7KFZ3_PAPSO</name>
<gene>
    <name evidence="1" type="ORF">C5167_035133</name>
</gene>
<dbReference type="EMBL" id="CM010721">
    <property type="protein sequence ID" value="RZC71777.1"/>
    <property type="molecule type" value="Genomic_DNA"/>
</dbReference>
<accession>A0A4Y7KFZ3</accession>
<dbReference type="Proteomes" id="UP000316621">
    <property type="component" value="Chromosome 7"/>
</dbReference>
<dbReference type="Gene3D" id="3.30.1490.20">
    <property type="entry name" value="ATP-grasp fold, A domain"/>
    <property type="match status" value="1"/>
</dbReference>
<dbReference type="AlphaFoldDB" id="A0A4Y7KFZ3"/>
<dbReference type="Gramene" id="RZC71777">
    <property type="protein sequence ID" value="RZC71777"/>
    <property type="gene ID" value="C5167_035133"/>
</dbReference>
<organism evidence="1 2">
    <name type="scientific">Papaver somniferum</name>
    <name type="common">Opium poppy</name>
    <dbReference type="NCBI Taxonomy" id="3469"/>
    <lineage>
        <taxon>Eukaryota</taxon>
        <taxon>Viridiplantae</taxon>
        <taxon>Streptophyta</taxon>
        <taxon>Embryophyta</taxon>
        <taxon>Tracheophyta</taxon>
        <taxon>Spermatophyta</taxon>
        <taxon>Magnoliopsida</taxon>
        <taxon>Ranunculales</taxon>
        <taxon>Papaveraceae</taxon>
        <taxon>Papaveroideae</taxon>
        <taxon>Papaver</taxon>
    </lineage>
</organism>
<protein>
    <submittedName>
        <fullName evidence="1">Uncharacterized protein</fullName>
    </submittedName>
</protein>
<sequence>MQCDAPIAFFYFVTGETERAMVSSSSLTLRTEIITCFGRKTNHIFSVKIRDSKNKDMKRDEIVGFKVMDVAAPCQLGFCSVSFSGFLKLGLFRKIGADCEGKNGVFGKGMREGNKGMKVFWLEKGANLAEMAAISLSVSPGLTISTEACKDYHSWSVTTEKNKLTEAGETCKR</sequence>
<evidence type="ECO:0000313" key="1">
    <source>
        <dbReference type="EMBL" id="RZC71777.1"/>
    </source>
</evidence>